<dbReference type="AlphaFoldDB" id="A0A4Z0L6S2"/>
<keyword evidence="1" id="KW-1133">Transmembrane helix</keyword>
<organism evidence="2 3">
    <name type="scientific">Flavobacterium humi</name>
    <dbReference type="NCBI Taxonomy" id="2562683"/>
    <lineage>
        <taxon>Bacteria</taxon>
        <taxon>Pseudomonadati</taxon>
        <taxon>Bacteroidota</taxon>
        <taxon>Flavobacteriia</taxon>
        <taxon>Flavobacteriales</taxon>
        <taxon>Flavobacteriaceae</taxon>
        <taxon>Flavobacterium</taxon>
    </lineage>
</organism>
<keyword evidence="1" id="KW-0812">Transmembrane</keyword>
<gene>
    <name evidence="2" type="ORF">E4635_10965</name>
</gene>
<evidence type="ECO:0000256" key="1">
    <source>
        <dbReference type="SAM" id="Phobius"/>
    </source>
</evidence>
<reference evidence="2 3" key="1">
    <citation type="submission" date="2019-04" db="EMBL/GenBank/DDBJ databases">
        <title>Flavobacterium sp. strain DS2-A Genome sequencing and assembly.</title>
        <authorList>
            <person name="Kim I."/>
        </authorList>
    </citation>
    <scope>NUCLEOTIDE SEQUENCE [LARGE SCALE GENOMIC DNA]</scope>
    <source>
        <strain evidence="2 3">DS2-A</strain>
    </source>
</reference>
<name>A0A4Z0L6S2_9FLAO</name>
<proteinExistence type="predicted"/>
<protein>
    <submittedName>
        <fullName evidence="2">Uncharacterized protein</fullName>
    </submittedName>
</protein>
<dbReference type="EMBL" id="SRLH01000005">
    <property type="protein sequence ID" value="TGD57697.1"/>
    <property type="molecule type" value="Genomic_DNA"/>
</dbReference>
<dbReference type="Proteomes" id="UP000297407">
    <property type="component" value="Unassembled WGS sequence"/>
</dbReference>
<keyword evidence="3" id="KW-1185">Reference proteome</keyword>
<sequence>MKIFTYIIIALAVVLIGFNIAKLDFNNLFEGDSLIALIGIIAILCAVVILLIFRLSKSIDEKLKKQQ</sequence>
<evidence type="ECO:0000313" key="2">
    <source>
        <dbReference type="EMBL" id="TGD57697.1"/>
    </source>
</evidence>
<evidence type="ECO:0000313" key="3">
    <source>
        <dbReference type="Proteomes" id="UP000297407"/>
    </source>
</evidence>
<keyword evidence="1" id="KW-0472">Membrane</keyword>
<dbReference type="RefSeq" id="WP_135526737.1">
    <property type="nucleotide sequence ID" value="NZ_SRLH01000005.1"/>
</dbReference>
<accession>A0A4Z0L6S2</accession>
<comment type="caution">
    <text evidence="2">The sequence shown here is derived from an EMBL/GenBank/DDBJ whole genome shotgun (WGS) entry which is preliminary data.</text>
</comment>
<feature type="transmembrane region" description="Helical" evidence="1">
    <location>
        <begin position="33"/>
        <end position="55"/>
    </location>
</feature>
<dbReference type="OrthoDB" id="1453319at2"/>